<dbReference type="OrthoDB" id="342264at2759"/>
<feature type="compositionally biased region" description="Low complexity" evidence="1">
    <location>
        <begin position="469"/>
        <end position="485"/>
    </location>
</feature>
<dbReference type="AlphaFoldDB" id="A0A8J5UXZ8"/>
<feature type="domain" description="BRCT" evidence="2">
    <location>
        <begin position="99"/>
        <end position="191"/>
    </location>
</feature>
<dbReference type="Pfam" id="PF16770">
    <property type="entry name" value="RTT107_BRCT_5"/>
    <property type="match status" value="1"/>
</dbReference>
<dbReference type="Pfam" id="PF16589">
    <property type="entry name" value="BRCT_2"/>
    <property type="match status" value="1"/>
</dbReference>
<proteinExistence type="predicted"/>
<dbReference type="InterPro" id="IPR031906">
    <property type="entry name" value="RTT107_BRCT_6"/>
</dbReference>
<evidence type="ECO:0000313" key="3">
    <source>
        <dbReference type="EMBL" id="KAG7662719.1"/>
    </source>
</evidence>
<dbReference type="GO" id="GO:0006302">
    <property type="term" value="P:double-strand break repair"/>
    <property type="evidence" value="ECO:0007669"/>
    <property type="project" value="TreeGrafter"/>
</dbReference>
<gene>
    <name evidence="3" type="ORF">J8A68_003778</name>
</gene>
<dbReference type="GO" id="GO:0035361">
    <property type="term" value="C:Cul8-RING ubiquitin ligase complex"/>
    <property type="evidence" value="ECO:0007669"/>
    <property type="project" value="TreeGrafter"/>
</dbReference>
<dbReference type="GO" id="GO:1990683">
    <property type="term" value="P:DNA double-strand break attachment to nuclear envelope"/>
    <property type="evidence" value="ECO:0007669"/>
    <property type="project" value="TreeGrafter"/>
</dbReference>
<feature type="domain" description="BRCT" evidence="2">
    <location>
        <begin position="323"/>
        <end position="419"/>
    </location>
</feature>
<dbReference type="InterPro" id="IPR001357">
    <property type="entry name" value="BRCT_dom"/>
</dbReference>
<feature type="region of interest" description="Disordered" evidence="1">
    <location>
        <begin position="454"/>
        <end position="550"/>
    </location>
</feature>
<keyword evidence="4" id="KW-1185">Reference proteome</keyword>
<dbReference type="Proteomes" id="UP000694255">
    <property type="component" value="Unassembled WGS sequence"/>
</dbReference>
<dbReference type="PROSITE" id="PS50172">
    <property type="entry name" value="BRCT"/>
    <property type="match status" value="4"/>
</dbReference>
<dbReference type="GeneID" id="73470578"/>
<dbReference type="SMART" id="SM00292">
    <property type="entry name" value="BRCT"/>
    <property type="match status" value="4"/>
</dbReference>
<evidence type="ECO:0000259" key="2">
    <source>
        <dbReference type="PROSITE" id="PS50172"/>
    </source>
</evidence>
<feature type="domain" description="BRCT" evidence="2">
    <location>
        <begin position="1"/>
        <end position="98"/>
    </location>
</feature>
<feature type="region of interest" description="Disordered" evidence="1">
    <location>
        <begin position="581"/>
        <end position="619"/>
    </location>
</feature>
<dbReference type="RefSeq" id="XP_049262952.1">
    <property type="nucleotide sequence ID" value="XM_049407668.1"/>
</dbReference>
<feature type="compositionally biased region" description="Polar residues" evidence="1">
    <location>
        <begin position="523"/>
        <end position="532"/>
    </location>
</feature>
<accession>A0A8J5UXZ8</accession>
<evidence type="ECO:0000256" key="1">
    <source>
        <dbReference type="SAM" id="MobiDB-lite"/>
    </source>
</evidence>
<protein>
    <submittedName>
        <fullName evidence="3">ESC4</fullName>
    </submittedName>
</protein>
<organism evidence="3 4">
    <name type="scientific">[Candida] subhashii</name>
    <dbReference type="NCBI Taxonomy" id="561895"/>
    <lineage>
        <taxon>Eukaryota</taxon>
        <taxon>Fungi</taxon>
        <taxon>Dikarya</taxon>
        <taxon>Ascomycota</taxon>
        <taxon>Saccharomycotina</taxon>
        <taxon>Pichiomycetes</taxon>
        <taxon>Debaryomycetaceae</taxon>
        <taxon>Spathaspora</taxon>
    </lineage>
</organism>
<dbReference type="InterPro" id="IPR053036">
    <property type="entry name" value="CellCycle_DNARepair_Reg"/>
</dbReference>
<dbReference type="Pfam" id="PF16771">
    <property type="entry name" value="RTT107_BRCT_6"/>
    <property type="match status" value="1"/>
</dbReference>
<evidence type="ECO:0000313" key="4">
    <source>
        <dbReference type="Proteomes" id="UP000694255"/>
    </source>
</evidence>
<feature type="domain" description="BRCT" evidence="2">
    <location>
        <begin position="748"/>
        <end position="858"/>
    </location>
</feature>
<sequence>MFKGTTFLVIKSTSLTDSKSLVNLLKSNGASHVYVKDEFDNSKNYLESPTQINHIISESIEFIEYPIAIDSMVPITSPKWVYDSLEQKKIQNLKPYNPDPKFFLRDVFICCADNLPSGDKEIIYGGIKAFGGNYLDVLTKYTTHLVAVDLSNEKSIIASSIIDGSIKIVVPEWVDRCIVTGKHVPEDDYLLPNPKVWQDYGASGSNETQRELLWDSLPEDSQFTEKFLDGKKIYIGPDYHLSQRQTSTIDLLIERHGGMIVKNFSTEIDIYLGKYRQGTPYVESCLNDRIIVGNLQWLYHLIVYNKWILPQNSNILHYPIPIEPVSQFNGLKISITNYSGDSRAYLSRLITIMGGTFTKTLTKDNDYLICAKAEGKKYETAKERWHDENGNPMVKIVNHIWLEDCFINWKLLDWNRSRYIHFEEMESLIGQVRLNPKVLGKWYKPNQTIEIGDETVNVDDSMSEDETHATASTATSATKTQSMKSNDGSVTSNENKENEAPVKGKRKKAVTPEISIQEDDQVHNNQDVSSPLKQDVPPPGVRYGGRSAAKKAAAKLHDNMSDLLAYQEMSKSSRRMKTYMEELEQSVSSPTNKRSLSIEEVEEDVASSSSSSPKASKTKKKKPANYDIIAIMTGCESEINLSRTDCIKLEHLGILLIFEISKTVPNTLIAPKILRTEKFLRSLSKVKKIIHPSYLIDLVANIDKPDVMNEINIDDYSLDKIIKTTYKDLGYKKKEDGGGLGKLLTSPNQGILFQDLCLNLSSNLNGGVEVISNILADHGMREHKEIKPSLTGNNLIKLLIECKIENETRTILVANKTKDTKLIKEFKKLIKNGIVLEWDWFVKSIFKMELQSLDQFKL</sequence>
<feature type="compositionally biased region" description="Polar residues" evidence="1">
    <location>
        <begin position="585"/>
        <end position="595"/>
    </location>
</feature>
<dbReference type="PANTHER" id="PTHR47667">
    <property type="entry name" value="REGULATOR OF TY1 TRANSPOSITION PROTEIN 107"/>
    <property type="match status" value="1"/>
</dbReference>
<dbReference type="EMBL" id="JAGSYN010000164">
    <property type="protein sequence ID" value="KAG7662719.1"/>
    <property type="molecule type" value="Genomic_DNA"/>
</dbReference>
<reference evidence="3 4" key="1">
    <citation type="journal article" date="2021" name="DNA Res.">
        <title>Genome analysis of Candida subhashii reveals its hybrid nature and dual mitochondrial genome conformations.</title>
        <authorList>
            <person name="Mixao V."/>
            <person name="Hegedusova E."/>
            <person name="Saus E."/>
            <person name="Pryszcz L.P."/>
            <person name="Cillingova A."/>
            <person name="Nosek J."/>
            <person name="Gabaldon T."/>
        </authorList>
    </citation>
    <scope>NUCLEOTIDE SEQUENCE [LARGE SCALE GENOMIC DNA]</scope>
    <source>
        <strain evidence="3 4">CBS 10753</strain>
    </source>
</reference>
<dbReference type="GO" id="GO:0005634">
    <property type="term" value="C:nucleus"/>
    <property type="evidence" value="ECO:0007669"/>
    <property type="project" value="TreeGrafter"/>
</dbReference>
<dbReference type="Pfam" id="PF12738">
    <property type="entry name" value="PTCB-BRCT"/>
    <property type="match status" value="1"/>
</dbReference>
<feature type="compositionally biased region" description="Low complexity" evidence="1">
    <location>
        <begin position="606"/>
        <end position="615"/>
    </location>
</feature>
<comment type="caution">
    <text evidence="3">The sequence shown here is derived from an EMBL/GenBank/DDBJ whole genome shotgun (WGS) entry which is preliminary data.</text>
</comment>
<dbReference type="PANTHER" id="PTHR47667:SF1">
    <property type="entry name" value="REGULATOR OF TY1 TRANSPOSITION PROTEIN 107"/>
    <property type="match status" value="1"/>
</dbReference>
<feature type="compositionally biased region" description="Acidic residues" evidence="1">
    <location>
        <begin position="454"/>
        <end position="464"/>
    </location>
</feature>
<dbReference type="Pfam" id="PF00533">
    <property type="entry name" value="BRCT"/>
    <property type="match status" value="1"/>
</dbReference>
<name>A0A8J5UXZ8_9ASCO</name>